<feature type="domain" description="Ketoreductase" evidence="4">
    <location>
        <begin position="16"/>
        <end position="190"/>
    </location>
</feature>
<dbReference type="InterPro" id="IPR036291">
    <property type="entry name" value="NAD(P)-bd_dom_sf"/>
</dbReference>
<dbReference type="PANTHER" id="PTHR24321">
    <property type="entry name" value="DEHYDROGENASES, SHORT CHAIN"/>
    <property type="match status" value="1"/>
</dbReference>
<dbReference type="PROSITE" id="PS00061">
    <property type="entry name" value="ADH_SHORT"/>
    <property type="match status" value="1"/>
</dbReference>
<name>A0ABW9YWZ1_9HYPH</name>
<comment type="similarity">
    <text evidence="1">Belongs to the short-chain dehydrogenases/reductases (SDR) family.</text>
</comment>
<sequence length="254" mass="27018">MSFDYSTVQYRSLEAKSVVITGGASGIGEEMVRAFVAQGARVSFIDIAREAGAALAGETGAAFHACDVADIPALREVLARIEGDAGGVDVLVNNAGRDDRHDMAEVEPDYWRRALALNLDHQFFATQAVSKGMAARGAGSVIMLGSISWMRGRPGMVGYTTAKAAINGMTRTLARELGPAGIRVNCIVPGAILTERQKQLWLTPELNQQFLDLQALKFRLDASHVARMALFLGSDESGGCTGANFIVDAGLTQN</sequence>
<protein>
    <submittedName>
        <fullName evidence="5">SDR family oxidoreductase</fullName>
    </submittedName>
</protein>
<dbReference type="InterPro" id="IPR020904">
    <property type="entry name" value="Sc_DH/Rdtase_CS"/>
</dbReference>
<evidence type="ECO:0000256" key="3">
    <source>
        <dbReference type="ARBA" id="ARBA00023027"/>
    </source>
</evidence>
<evidence type="ECO:0000256" key="1">
    <source>
        <dbReference type="ARBA" id="ARBA00006484"/>
    </source>
</evidence>
<evidence type="ECO:0000259" key="4">
    <source>
        <dbReference type="SMART" id="SM00822"/>
    </source>
</evidence>
<keyword evidence="3" id="KW-0520">NAD</keyword>
<dbReference type="Gene3D" id="3.40.50.720">
    <property type="entry name" value="NAD(P)-binding Rossmann-like Domain"/>
    <property type="match status" value="1"/>
</dbReference>
<dbReference type="PRINTS" id="PR00081">
    <property type="entry name" value="GDHRDH"/>
</dbReference>
<dbReference type="Proteomes" id="UP000818323">
    <property type="component" value="Unassembled WGS sequence"/>
</dbReference>
<dbReference type="PANTHER" id="PTHR24321:SF8">
    <property type="entry name" value="ESTRADIOL 17-BETA-DEHYDROGENASE 8-RELATED"/>
    <property type="match status" value="1"/>
</dbReference>
<evidence type="ECO:0000313" key="5">
    <source>
        <dbReference type="EMBL" id="NBJ24568.1"/>
    </source>
</evidence>
<organism evidence="5 6">
    <name type="scientific">Microvirga arsenatis</name>
    <dbReference type="NCBI Taxonomy" id="2692265"/>
    <lineage>
        <taxon>Bacteria</taxon>
        <taxon>Pseudomonadati</taxon>
        <taxon>Pseudomonadota</taxon>
        <taxon>Alphaproteobacteria</taxon>
        <taxon>Hyphomicrobiales</taxon>
        <taxon>Methylobacteriaceae</taxon>
        <taxon>Microvirga</taxon>
    </lineage>
</organism>
<dbReference type="RefSeq" id="WP_161722188.1">
    <property type="nucleotide sequence ID" value="NZ_JAAAXI010000003.1"/>
</dbReference>
<accession>A0ABW9YWZ1</accession>
<reference evidence="5 6" key="1">
    <citation type="submission" date="2020-01" db="EMBL/GenBank/DDBJ databases">
        <title>Microvirga sp. nov., an arsenate reduction bacterium isolated from Tibet hotspring sediments.</title>
        <authorList>
            <person name="Yuan C.-G."/>
        </authorList>
    </citation>
    <scope>NUCLEOTIDE SEQUENCE [LARGE SCALE GENOMIC DNA]</scope>
    <source>
        <strain evidence="5 6">SYSU G3D203</strain>
    </source>
</reference>
<dbReference type="Pfam" id="PF13561">
    <property type="entry name" value="adh_short_C2"/>
    <property type="match status" value="1"/>
</dbReference>
<keyword evidence="6" id="KW-1185">Reference proteome</keyword>
<gene>
    <name evidence="5" type="ORF">GR303_09390</name>
</gene>
<dbReference type="SUPFAM" id="SSF51735">
    <property type="entry name" value="NAD(P)-binding Rossmann-fold domains"/>
    <property type="match status" value="1"/>
</dbReference>
<dbReference type="InterPro" id="IPR057326">
    <property type="entry name" value="KR_dom"/>
</dbReference>
<dbReference type="EMBL" id="JAAAXJ010000004">
    <property type="protein sequence ID" value="NBJ24568.1"/>
    <property type="molecule type" value="Genomic_DNA"/>
</dbReference>
<proteinExistence type="inferred from homology"/>
<keyword evidence="2" id="KW-0560">Oxidoreductase</keyword>
<comment type="caution">
    <text evidence="5">The sequence shown here is derived from an EMBL/GenBank/DDBJ whole genome shotgun (WGS) entry which is preliminary data.</text>
</comment>
<evidence type="ECO:0000256" key="2">
    <source>
        <dbReference type="ARBA" id="ARBA00023002"/>
    </source>
</evidence>
<dbReference type="CDD" id="cd05233">
    <property type="entry name" value="SDR_c"/>
    <property type="match status" value="1"/>
</dbReference>
<dbReference type="InterPro" id="IPR002347">
    <property type="entry name" value="SDR_fam"/>
</dbReference>
<dbReference type="SMART" id="SM00822">
    <property type="entry name" value="PKS_KR"/>
    <property type="match status" value="1"/>
</dbReference>
<dbReference type="PRINTS" id="PR00080">
    <property type="entry name" value="SDRFAMILY"/>
</dbReference>
<evidence type="ECO:0000313" key="6">
    <source>
        <dbReference type="Proteomes" id="UP000818323"/>
    </source>
</evidence>